<comment type="caution">
    <text evidence="1">The sequence shown here is derived from an EMBL/GenBank/DDBJ whole genome shotgun (WGS) entry which is preliminary data.</text>
</comment>
<reference evidence="1 2" key="1">
    <citation type="submission" date="2019-11" db="EMBL/GenBank/DDBJ databases">
        <title>Description of Pedobacter sp. LMG 31462T.</title>
        <authorList>
            <person name="Carlier A."/>
            <person name="Qi S."/>
            <person name="Vandamme P."/>
        </authorList>
    </citation>
    <scope>NUCLEOTIDE SEQUENCE [LARGE SCALE GENOMIC DNA]</scope>
    <source>
        <strain evidence="1 2">LMG 31462</strain>
    </source>
</reference>
<dbReference type="PANTHER" id="PTHR39441">
    <property type="entry name" value="DUF2252 DOMAIN-CONTAINING PROTEIN"/>
    <property type="match status" value="1"/>
</dbReference>
<name>A0ABR6EQY1_9SPHI</name>
<keyword evidence="2" id="KW-1185">Reference proteome</keyword>
<organism evidence="1 2">
    <name type="scientific">Pedobacter gandavensis</name>
    <dbReference type="NCBI Taxonomy" id="2679963"/>
    <lineage>
        <taxon>Bacteria</taxon>
        <taxon>Pseudomonadati</taxon>
        <taxon>Bacteroidota</taxon>
        <taxon>Sphingobacteriia</taxon>
        <taxon>Sphingobacteriales</taxon>
        <taxon>Sphingobacteriaceae</taxon>
        <taxon>Pedobacter</taxon>
    </lineage>
</organism>
<dbReference type="EMBL" id="WNXC01000001">
    <property type="protein sequence ID" value="MBB2147666.1"/>
    <property type="molecule type" value="Genomic_DNA"/>
</dbReference>
<sequence length="403" mass="45726">MDRVAQRIERFNSGLLPDMVQLKYKAMAESPFRFFRGTCHLFYEDLSKVKSFPKSPLTWICGDLHLENFGSFKGTNRQVYFDLNDFDEAMLAPLNWELARILCSIYVAFDTLKLKKKRAEEMAKLFLEVYMGRLKSGKAYYIDPRTADGVVRTFLDQAALRKEKELIKKNAVGKDKELLIKINNQTHFKLEKKLKQAVMQHVRQWLAKTELLRNKYTVKDAVFRVAGTGSIGLKRYMLLLQNKKNADKLLFLDLKEAVASSLAPFNTVIQPKWTSEAARISTAKYHMQNVSPALLSTTTFNGAVFVLQELQPVADRINLAGLCNQMKEISNVIKDMAVLTASAQLRSSGIQGSSINDELTAFASQNKVGEDLLDYARSYAAEVKKDYKAYLSALKQLAVQKDS</sequence>
<protein>
    <submittedName>
        <fullName evidence="1">DUF2252 domain-containing protein</fullName>
    </submittedName>
</protein>
<proteinExistence type="predicted"/>
<gene>
    <name evidence="1" type="ORF">GM920_01955</name>
</gene>
<dbReference type="RefSeq" id="WP_182952926.1">
    <property type="nucleotide sequence ID" value="NZ_WNXC01000001.1"/>
</dbReference>
<dbReference type="PANTHER" id="PTHR39441:SF1">
    <property type="entry name" value="DUF2252 DOMAIN-CONTAINING PROTEIN"/>
    <property type="match status" value="1"/>
</dbReference>
<evidence type="ECO:0000313" key="1">
    <source>
        <dbReference type="EMBL" id="MBB2147666.1"/>
    </source>
</evidence>
<dbReference type="Proteomes" id="UP000636110">
    <property type="component" value="Unassembled WGS sequence"/>
</dbReference>
<dbReference type="InterPro" id="IPR018721">
    <property type="entry name" value="DUF2252"/>
</dbReference>
<evidence type="ECO:0000313" key="2">
    <source>
        <dbReference type="Proteomes" id="UP000636110"/>
    </source>
</evidence>
<dbReference type="Pfam" id="PF10009">
    <property type="entry name" value="DUF2252"/>
    <property type="match status" value="1"/>
</dbReference>
<accession>A0ABR6EQY1</accession>